<dbReference type="CDD" id="cd01555">
    <property type="entry name" value="UdpNAET"/>
    <property type="match status" value="1"/>
</dbReference>
<dbReference type="HAMAP" id="MF_00111">
    <property type="entry name" value="MurA"/>
    <property type="match status" value="1"/>
</dbReference>
<dbReference type="PANTHER" id="PTHR43783">
    <property type="entry name" value="UDP-N-ACETYLGLUCOSAMINE 1-CARBOXYVINYLTRANSFERASE"/>
    <property type="match status" value="1"/>
</dbReference>
<dbReference type="InterPro" id="IPR036968">
    <property type="entry name" value="Enolpyruvate_Tfrase_sf"/>
</dbReference>
<dbReference type="EC" id="2.5.1.7" evidence="12"/>
<dbReference type="NCBIfam" id="TIGR01072">
    <property type="entry name" value="murA"/>
    <property type="match status" value="1"/>
</dbReference>
<keyword evidence="3 12" id="KW-0963">Cytoplasm</keyword>
<dbReference type="NCBIfam" id="NF006873">
    <property type="entry name" value="PRK09369.1"/>
    <property type="match status" value="1"/>
</dbReference>
<dbReference type="EMBL" id="CP097118">
    <property type="protein sequence ID" value="USS87884.1"/>
    <property type="molecule type" value="Genomic_DNA"/>
</dbReference>
<dbReference type="InterPro" id="IPR013792">
    <property type="entry name" value="RNA3'P_cycl/enolpyr_Trfase_a/b"/>
</dbReference>
<keyword evidence="9 12" id="KW-0961">Cell wall biogenesis/degradation</keyword>
<evidence type="ECO:0000313" key="14">
    <source>
        <dbReference type="EMBL" id="USS87884.1"/>
    </source>
</evidence>
<evidence type="ECO:0000256" key="6">
    <source>
        <dbReference type="ARBA" id="ARBA00022960"/>
    </source>
</evidence>
<evidence type="ECO:0000256" key="12">
    <source>
        <dbReference type="HAMAP-Rule" id="MF_00111"/>
    </source>
</evidence>
<keyword evidence="6 12" id="KW-0133">Cell shape</keyword>
<protein>
    <recommendedName>
        <fullName evidence="12">UDP-N-acetylglucosamine 1-carboxyvinyltransferase</fullName>
        <ecNumber evidence="12">2.5.1.7</ecNumber>
    </recommendedName>
    <alternativeName>
        <fullName evidence="12">Enoylpyruvate transferase</fullName>
    </alternativeName>
    <alternativeName>
        <fullName evidence="12">UDP-N-acetylglucosamine enolpyruvyl transferase</fullName>
        <shortName evidence="12">EPT</shortName>
    </alternativeName>
</protein>
<evidence type="ECO:0000256" key="9">
    <source>
        <dbReference type="ARBA" id="ARBA00023316"/>
    </source>
</evidence>
<feature type="binding site" evidence="12">
    <location>
        <position position="92"/>
    </location>
    <ligand>
        <name>UDP-N-acetyl-alpha-D-glucosamine</name>
        <dbReference type="ChEBI" id="CHEBI:57705"/>
    </ligand>
</feature>
<dbReference type="GO" id="GO:0008760">
    <property type="term" value="F:UDP-N-acetylglucosamine 1-carboxyvinyltransferase activity"/>
    <property type="evidence" value="ECO:0007669"/>
    <property type="project" value="UniProtKB-EC"/>
</dbReference>
<reference evidence="14" key="1">
    <citation type="submission" date="2022-05" db="EMBL/GenBank/DDBJ databases">
        <authorList>
            <person name="Oliphant S.A."/>
            <person name="Watson-Haigh N.S."/>
            <person name="Sumby K.M."/>
            <person name="Gardner J.M."/>
            <person name="Jiranek V."/>
        </authorList>
    </citation>
    <scope>NUCLEOTIDE SEQUENCE</scope>
    <source>
        <strain evidence="14">KI11_C11</strain>
    </source>
</reference>
<dbReference type="InterPro" id="IPR050068">
    <property type="entry name" value="MurA_subfamily"/>
</dbReference>
<dbReference type="RefSeq" id="WP_252797174.1">
    <property type="nucleotide sequence ID" value="NZ_CP097118.1"/>
</dbReference>
<name>A0ABY5BSP1_9LACO</name>
<gene>
    <name evidence="12" type="primary">murA</name>
    <name evidence="14" type="ORF">M3M39_07295</name>
</gene>
<dbReference type="SUPFAM" id="SSF55205">
    <property type="entry name" value="EPT/RTPC-like"/>
    <property type="match status" value="1"/>
</dbReference>
<keyword evidence="15" id="KW-1185">Reference proteome</keyword>
<comment type="catalytic activity">
    <reaction evidence="11 12">
        <text>phosphoenolpyruvate + UDP-N-acetyl-alpha-D-glucosamine = UDP-N-acetyl-3-O-(1-carboxyvinyl)-alpha-D-glucosamine + phosphate</text>
        <dbReference type="Rhea" id="RHEA:18681"/>
        <dbReference type="ChEBI" id="CHEBI:43474"/>
        <dbReference type="ChEBI" id="CHEBI:57705"/>
        <dbReference type="ChEBI" id="CHEBI:58702"/>
        <dbReference type="ChEBI" id="CHEBI:68483"/>
        <dbReference type="EC" id="2.5.1.7"/>
    </reaction>
</comment>
<dbReference type="InterPro" id="IPR005750">
    <property type="entry name" value="UDP_GlcNAc_COvinyl_MurA"/>
</dbReference>
<keyword evidence="8 12" id="KW-0131">Cell cycle</keyword>
<evidence type="ECO:0000256" key="3">
    <source>
        <dbReference type="ARBA" id="ARBA00022490"/>
    </source>
</evidence>
<dbReference type="Gene3D" id="3.65.10.10">
    <property type="entry name" value="Enolpyruvate transferase domain"/>
    <property type="match status" value="2"/>
</dbReference>
<evidence type="ECO:0000256" key="5">
    <source>
        <dbReference type="ARBA" id="ARBA00022679"/>
    </source>
</evidence>
<keyword evidence="4 12" id="KW-0132">Cell division</keyword>
<feature type="binding site" evidence="12">
    <location>
        <position position="329"/>
    </location>
    <ligand>
        <name>UDP-N-acetyl-alpha-D-glucosamine</name>
        <dbReference type="ChEBI" id="CHEBI:57705"/>
    </ligand>
</feature>
<dbReference type="Proteomes" id="UP001057025">
    <property type="component" value="Chromosome"/>
</dbReference>
<feature type="binding site" evidence="12">
    <location>
        <position position="307"/>
    </location>
    <ligand>
        <name>UDP-N-acetyl-alpha-D-glucosamine</name>
        <dbReference type="ChEBI" id="CHEBI:57705"/>
    </ligand>
</feature>
<proteinExistence type="inferred from homology"/>
<evidence type="ECO:0000256" key="8">
    <source>
        <dbReference type="ARBA" id="ARBA00023306"/>
    </source>
</evidence>
<keyword evidence="5 12" id="KW-0808">Transferase</keyword>
<accession>A0ABY5BSP1</accession>
<feature type="binding site" evidence="12">
    <location>
        <begin position="22"/>
        <end position="23"/>
    </location>
    <ligand>
        <name>phosphoenolpyruvate</name>
        <dbReference type="ChEBI" id="CHEBI:58702"/>
    </ligand>
</feature>
<evidence type="ECO:0000313" key="15">
    <source>
        <dbReference type="Proteomes" id="UP001057025"/>
    </source>
</evidence>
<evidence type="ECO:0000256" key="10">
    <source>
        <dbReference type="ARBA" id="ARBA00038367"/>
    </source>
</evidence>
<sequence>MSIMKIHGGRPLHGEVTIGGAKNSVVALIPAAVLSDNPVKLDMVPDILDVHNLMLILQSMNVSSYFTDGVLQIDPTEIKTGRLPSKAIKKLRASYYFMGALLGKFHRAVVSFPGGDNIGPRPIDQHIRAFEALGAHVTENGDTVYIDATEEGLTGAPIFFEMVSVGATINAMLAATLAKGVTTIHNVAQEPEIVDIATFLNEMGANITGAGTDVIRIEGVSHLRSTKTHTVIPDRIEAGTYLSLAAAVGDGVLIKNVVPDHLRPFLAKLQEMGVQLTVVDNTVYVKKRGTLKGVNVTTAPFPHFATDWQQPLTPLLLTANSESVITDTIYPKRQKHITQLQKLGAKISVNDRNQIIVHPTQELHGAEVSAGEIRAGAALMIAGLMAQGETVIKKSDNILRGYDNIERKLMDLHADVELINQLD</sequence>
<organism evidence="14 15">
    <name type="scientific">Fructilactobacillus hinvesii</name>
    <dbReference type="NCBI Taxonomy" id="2940300"/>
    <lineage>
        <taxon>Bacteria</taxon>
        <taxon>Bacillati</taxon>
        <taxon>Bacillota</taxon>
        <taxon>Bacilli</taxon>
        <taxon>Lactobacillales</taxon>
        <taxon>Lactobacillaceae</taxon>
        <taxon>Fructilactobacillus</taxon>
    </lineage>
</organism>
<evidence type="ECO:0000256" key="1">
    <source>
        <dbReference type="ARBA" id="ARBA00004496"/>
    </source>
</evidence>
<dbReference type="PANTHER" id="PTHR43783:SF2">
    <property type="entry name" value="UDP-N-ACETYLGLUCOSAMINE 1-CARBOXYVINYLTRANSFERASE 2"/>
    <property type="match status" value="1"/>
</dbReference>
<evidence type="ECO:0000259" key="13">
    <source>
        <dbReference type="Pfam" id="PF00275"/>
    </source>
</evidence>
<evidence type="ECO:0000256" key="7">
    <source>
        <dbReference type="ARBA" id="ARBA00022984"/>
    </source>
</evidence>
<feature type="domain" description="Enolpyruvate transferase" evidence="13">
    <location>
        <begin position="7"/>
        <end position="409"/>
    </location>
</feature>
<evidence type="ECO:0000256" key="4">
    <source>
        <dbReference type="ARBA" id="ARBA00022618"/>
    </source>
</evidence>
<comment type="pathway">
    <text evidence="2 12">Cell wall biogenesis; peptidoglycan biosynthesis.</text>
</comment>
<keyword evidence="7 12" id="KW-0573">Peptidoglycan synthesis</keyword>
<dbReference type="NCBIfam" id="NF009470">
    <property type="entry name" value="PRK12830.1"/>
    <property type="match status" value="1"/>
</dbReference>
<comment type="similarity">
    <text evidence="10 12">Belongs to the EPSP synthase family. MurA subfamily.</text>
</comment>
<comment type="caution">
    <text evidence="12">Lacks conserved residue(s) required for the propagation of feature annotation.</text>
</comment>
<evidence type="ECO:0000256" key="2">
    <source>
        <dbReference type="ARBA" id="ARBA00004752"/>
    </source>
</evidence>
<feature type="active site" description="Proton donor" evidence="12">
    <location>
        <position position="116"/>
    </location>
</feature>
<comment type="subcellular location">
    <subcellularLocation>
        <location evidence="1 12">Cytoplasm</location>
    </subcellularLocation>
</comment>
<evidence type="ECO:0000256" key="11">
    <source>
        <dbReference type="ARBA" id="ARBA00047527"/>
    </source>
</evidence>
<feature type="binding site" evidence="12">
    <location>
        <begin position="121"/>
        <end position="125"/>
    </location>
    <ligand>
        <name>UDP-N-acetyl-alpha-D-glucosamine</name>
        <dbReference type="ChEBI" id="CHEBI:57705"/>
    </ligand>
</feature>
<comment type="function">
    <text evidence="12">Cell wall formation. Adds enolpyruvyl to UDP-N-acetylglucosamine.</text>
</comment>
<dbReference type="Pfam" id="PF00275">
    <property type="entry name" value="EPSP_synthase"/>
    <property type="match status" value="1"/>
</dbReference>
<dbReference type="InterPro" id="IPR001986">
    <property type="entry name" value="Enolpyruvate_Tfrase_dom"/>
</dbReference>